<dbReference type="EMBL" id="MRCX01000017">
    <property type="protein sequence ID" value="RKK82588.1"/>
    <property type="molecule type" value="Genomic_DNA"/>
</dbReference>
<organism evidence="1 2">
    <name type="scientific">Fusarium oxysporum</name>
    <name type="common">Fusarium vascular wilt</name>
    <dbReference type="NCBI Taxonomy" id="5507"/>
    <lineage>
        <taxon>Eukaryota</taxon>
        <taxon>Fungi</taxon>
        <taxon>Dikarya</taxon>
        <taxon>Ascomycota</taxon>
        <taxon>Pezizomycotina</taxon>
        <taxon>Sordariomycetes</taxon>
        <taxon>Hypocreomycetidae</taxon>
        <taxon>Hypocreales</taxon>
        <taxon>Nectriaceae</taxon>
        <taxon>Fusarium</taxon>
        <taxon>Fusarium oxysporum species complex</taxon>
    </lineage>
</organism>
<comment type="caution">
    <text evidence="1">The sequence shown here is derived from an EMBL/GenBank/DDBJ whole genome shotgun (WGS) entry which is preliminary data.</text>
</comment>
<name>A0A420Q443_FUSOX</name>
<gene>
    <name evidence="1" type="ORF">BFJ69_g3165</name>
</gene>
<evidence type="ECO:0000313" key="1">
    <source>
        <dbReference type="EMBL" id="RKK82588.1"/>
    </source>
</evidence>
<dbReference type="AlphaFoldDB" id="A0A420Q443"/>
<sequence length="47" mass="5050">MAVVLFRTSTLQPTLRHQHISQQATLYCDTSVGNKVAKSGSASDCTP</sequence>
<reference evidence="1 2" key="1">
    <citation type="journal article" date="2018" name="Sci. Rep.">
        <title>Characterisation of pathogen-specific regions and novel effector candidates in Fusarium oxysporum f. sp. cepae.</title>
        <authorList>
            <person name="Armitage A.D."/>
            <person name="Taylor A."/>
            <person name="Sobczyk M.K."/>
            <person name="Baxter L."/>
            <person name="Greenfield B.P."/>
            <person name="Bates H.J."/>
            <person name="Wilson F."/>
            <person name="Jackson A.C."/>
            <person name="Ott S."/>
            <person name="Harrison R.J."/>
            <person name="Clarkson J.P."/>
        </authorList>
    </citation>
    <scope>NUCLEOTIDE SEQUENCE [LARGE SCALE GENOMIC DNA]</scope>
    <source>
        <strain evidence="1 2">Fo_A13</strain>
    </source>
</reference>
<evidence type="ECO:0000313" key="2">
    <source>
        <dbReference type="Proteomes" id="UP000285084"/>
    </source>
</evidence>
<protein>
    <submittedName>
        <fullName evidence="1">Uncharacterized protein</fullName>
    </submittedName>
</protein>
<accession>A0A420Q443</accession>
<dbReference type="Proteomes" id="UP000285084">
    <property type="component" value="Unassembled WGS sequence"/>
</dbReference>
<proteinExistence type="predicted"/>